<proteinExistence type="predicted"/>
<accession>A0ABQ6MJP6</accession>
<dbReference type="InterPro" id="IPR013766">
    <property type="entry name" value="Thioredoxin_domain"/>
</dbReference>
<feature type="non-terminal residue" evidence="2">
    <location>
        <position position="1"/>
    </location>
</feature>
<dbReference type="SUPFAM" id="SSF52833">
    <property type="entry name" value="Thioredoxin-like"/>
    <property type="match status" value="1"/>
</dbReference>
<name>A0ABQ6MJP6_9STRA</name>
<dbReference type="Proteomes" id="UP001165060">
    <property type="component" value="Unassembled WGS sequence"/>
</dbReference>
<organism evidence="2 3">
    <name type="scientific">Tetraparma gracilis</name>
    <dbReference type="NCBI Taxonomy" id="2962635"/>
    <lineage>
        <taxon>Eukaryota</taxon>
        <taxon>Sar</taxon>
        <taxon>Stramenopiles</taxon>
        <taxon>Ochrophyta</taxon>
        <taxon>Bolidophyceae</taxon>
        <taxon>Parmales</taxon>
        <taxon>Triparmaceae</taxon>
        <taxon>Tetraparma</taxon>
    </lineage>
</organism>
<dbReference type="InterPro" id="IPR036249">
    <property type="entry name" value="Thioredoxin-like_sf"/>
</dbReference>
<dbReference type="PANTHER" id="PTHR46472">
    <property type="entry name" value="NUCLEOREDOXIN"/>
    <property type="match status" value="1"/>
</dbReference>
<evidence type="ECO:0000259" key="1">
    <source>
        <dbReference type="PROSITE" id="PS51352"/>
    </source>
</evidence>
<dbReference type="EMBL" id="BRYB01001496">
    <property type="protein sequence ID" value="GMI27121.1"/>
    <property type="molecule type" value="Genomic_DNA"/>
</dbReference>
<dbReference type="Gene3D" id="3.40.30.10">
    <property type="entry name" value="Glutaredoxin"/>
    <property type="match status" value="1"/>
</dbReference>
<dbReference type="PANTHER" id="PTHR46472:SF1">
    <property type="entry name" value="NUCLEOREDOXIN"/>
    <property type="match status" value="1"/>
</dbReference>
<reference evidence="2 3" key="1">
    <citation type="journal article" date="2023" name="Commun. Biol.">
        <title>Genome analysis of Parmales, the sister group of diatoms, reveals the evolutionary specialization of diatoms from phago-mixotrophs to photoautotrophs.</title>
        <authorList>
            <person name="Ban H."/>
            <person name="Sato S."/>
            <person name="Yoshikawa S."/>
            <person name="Yamada K."/>
            <person name="Nakamura Y."/>
            <person name="Ichinomiya M."/>
            <person name="Sato N."/>
            <person name="Blanc-Mathieu R."/>
            <person name="Endo H."/>
            <person name="Kuwata A."/>
            <person name="Ogata H."/>
        </authorList>
    </citation>
    <scope>NUCLEOTIDE SEQUENCE [LARGE SCALE GENOMIC DNA]</scope>
</reference>
<dbReference type="PROSITE" id="PS00194">
    <property type="entry name" value="THIOREDOXIN_1"/>
    <property type="match status" value="1"/>
</dbReference>
<dbReference type="InterPro" id="IPR017937">
    <property type="entry name" value="Thioredoxin_CS"/>
</dbReference>
<comment type="caution">
    <text evidence="2">The sequence shown here is derived from an EMBL/GenBank/DDBJ whole genome shotgun (WGS) entry which is preliminary data.</text>
</comment>
<evidence type="ECO:0000313" key="2">
    <source>
        <dbReference type="EMBL" id="GMI27121.1"/>
    </source>
</evidence>
<sequence>PPPPLPPDGVLLLYFSASWCPPCRQLTPELVKFYNHANAEGKTVEVILVPCEAAGSAAELAAYAAKYNLPFLAIDPANPLHGDAVKSVYGIWAGPRDGRVLGAGAHAGIPQLIEVDRGTGQPKGNWRGRVGEYNRKHGL</sequence>
<feature type="domain" description="Thioredoxin" evidence="1">
    <location>
        <begin position="1"/>
        <end position="114"/>
    </location>
</feature>
<keyword evidence="3" id="KW-1185">Reference proteome</keyword>
<gene>
    <name evidence="2" type="ORF">TeGR_g7891</name>
</gene>
<dbReference type="Pfam" id="PF13905">
    <property type="entry name" value="Thioredoxin_8"/>
    <property type="match status" value="1"/>
</dbReference>
<dbReference type="PROSITE" id="PS51352">
    <property type="entry name" value="THIOREDOXIN_2"/>
    <property type="match status" value="1"/>
</dbReference>
<evidence type="ECO:0000313" key="3">
    <source>
        <dbReference type="Proteomes" id="UP001165060"/>
    </source>
</evidence>
<protein>
    <recommendedName>
        <fullName evidence="1">Thioredoxin domain-containing protein</fullName>
    </recommendedName>
</protein>
<dbReference type="InterPro" id="IPR012336">
    <property type="entry name" value="Thioredoxin-like_fold"/>
</dbReference>